<dbReference type="EMBL" id="KZ308498">
    <property type="protein sequence ID" value="KAG8230611.1"/>
    <property type="molecule type" value="Genomic_DNA"/>
</dbReference>
<gene>
    <name evidence="2" type="ORF">J437_LFUL004523</name>
</gene>
<keyword evidence="3" id="KW-1185">Reference proteome</keyword>
<dbReference type="Gene3D" id="3.40.50.300">
    <property type="entry name" value="P-loop containing nucleotide triphosphate hydrolases"/>
    <property type="match status" value="1"/>
</dbReference>
<reference evidence="2" key="2">
    <citation type="submission" date="2017-10" db="EMBL/GenBank/DDBJ databases">
        <title>Ladona fulva Genome sequencing and assembly.</title>
        <authorList>
            <person name="Murali S."/>
            <person name="Richards S."/>
            <person name="Bandaranaike D."/>
            <person name="Bellair M."/>
            <person name="Blankenburg K."/>
            <person name="Chao H."/>
            <person name="Dinh H."/>
            <person name="Doddapaneni H."/>
            <person name="Dugan-Rocha S."/>
            <person name="Elkadiri S."/>
            <person name="Gnanaolivu R."/>
            <person name="Hernandez B."/>
            <person name="Skinner E."/>
            <person name="Javaid M."/>
            <person name="Lee S."/>
            <person name="Li M."/>
            <person name="Ming W."/>
            <person name="Munidasa M."/>
            <person name="Muniz J."/>
            <person name="Nguyen L."/>
            <person name="Hughes D."/>
            <person name="Osuji N."/>
            <person name="Pu L.-L."/>
            <person name="Puazo M."/>
            <person name="Qu C."/>
            <person name="Quiroz J."/>
            <person name="Raj R."/>
            <person name="Weissenberger G."/>
            <person name="Xin Y."/>
            <person name="Zou X."/>
            <person name="Han Y."/>
            <person name="Worley K."/>
            <person name="Muzny D."/>
            <person name="Gibbs R."/>
        </authorList>
    </citation>
    <scope>NUCLEOTIDE SEQUENCE</scope>
    <source>
        <strain evidence="2">Sampled in the wild</strain>
    </source>
</reference>
<sequence>MGPGILSDENEQRPAVDLRIKSISVSAEKREKKKIISILNDIKVMFEDLGLYGGFLATLSGLIALHRRRLKIYTEMGKMIVTGCITHLILIRKIISKELDNYSPGEQITKFSTIKVLSLLETLRGIEKSAKPPVPLKELLESKSKAPVKESCGLIFVERRQTAKTLYYILKHAAEYYPDLDSVKPEFVVGVASDPVSLESSLHKKQHEEAIK</sequence>
<evidence type="ECO:0000313" key="2">
    <source>
        <dbReference type="EMBL" id="KAG8230611.1"/>
    </source>
</evidence>
<name>A0A8K0K906_LADFU</name>
<evidence type="ECO:0000256" key="1">
    <source>
        <dbReference type="SAM" id="Phobius"/>
    </source>
</evidence>
<dbReference type="OrthoDB" id="8003031at2759"/>
<feature type="non-terminal residue" evidence="2">
    <location>
        <position position="212"/>
    </location>
</feature>
<protein>
    <submittedName>
        <fullName evidence="2">Uncharacterized protein</fullName>
    </submittedName>
</protein>
<feature type="transmembrane region" description="Helical" evidence="1">
    <location>
        <begin position="49"/>
        <end position="66"/>
    </location>
</feature>
<reference evidence="2" key="1">
    <citation type="submission" date="2013-04" db="EMBL/GenBank/DDBJ databases">
        <authorList>
            <person name="Qu J."/>
            <person name="Murali S.C."/>
            <person name="Bandaranaike D."/>
            <person name="Bellair M."/>
            <person name="Blankenburg K."/>
            <person name="Chao H."/>
            <person name="Dinh H."/>
            <person name="Doddapaneni H."/>
            <person name="Downs B."/>
            <person name="Dugan-Rocha S."/>
            <person name="Elkadiri S."/>
            <person name="Gnanaolivu R.D."/>
            <person name="Hernandez B."/>
            <person name="Javaid M."/>
            <person name="Jayaseelan J.C."/>
            <person name="Lee S."/>
            <person name="Li M."/>
            <person name="Ming W."/>
            <person name="Munidasa M."/>
            <person name="Muniz J."/>
            <person name="Nguyen L."/>
            <person name="Ongeri F."/>
            <person name="Osuji N."/>
            <person name="Pu L.-L."/>
            <person name="Puazo M."/>
            <person name="Qu C."/>
            <person name="Quiroz J."/>
            <person name="Raj R."/>
            <person name="Weissenberger G."/>
            <person name="Xin Y."/>
            <person name="Zou X."/>
            <person name="Han Y."/>
            <person name="Richards S."/>
            <person name="Worley K."/>
            <person name="Muzny D."/>
            <person name="Gibbs R."/>
        </authorList>
    </citation>
    <scope>NUCLEOTIDE SEQUENCE</scope>
    <source>
        <strain evidence="2">Sampled in the wild</strain>
    </source>
</reference>
<dbReference type="Proteomes" id="UP000792457">
    <property type="component" value="Unassembled WGS sequence"/>
</dbReference>
<dbReference type="AlphaFoldDB" id="A0A8K0K906"/>
<comment type="caution">
    <text evidence="2">The sequence shown here is derived from an EMBL/GenBank/DDBJ whole genome shotgun (WGS) entry which is preliminary data.</text>
</comment>
<evidence type="ECO:0000313" key="3">
    <source>
        <dbReference type="Proteomes" id="UP000792457"/>
    </source>
</evidence>
<accession>A0A8K0K906</accession>
<organism evidence="2 3">
    <name type="scientific">Ladona fulva</name>
    <name type="common">Scarce chaser dragonfly</name>
    <name type="synonym">Libellula fulva</name>
    <dbReference type="NCBI Taxonomy" id="123851"/>
    <lineage>
        <taxon>Eukaryota</taxon>
        <taxon>Metazoa</taxon>
        <taxon>Ecdysozoa</taxon>
        <taxon>Arthropoda</taxon>
        <taxon>Hexapoda</taxon>
        <taxon>Insecta</taxon>
        <taxon>Pterygota</taxon>
        <taxon>Palaeoptera</taxon>
        <taxon>Odonata</taxon>
        <taxon>Epiprocta</taxon>
        <taxon>Anisoptera</taxon>
        <taxon>Libelluloidea</taxon>
        <taxon>Libellulidae</taxon>
        <taxon>Ladona</taxon>
    </lineage>
</organism>
<keyword evidence="1" id="KW-0472">Membrane</keyword>
<keyword evidence="1" id="KW-0812">Transmembrane</keyword>
<proteinExistence type="predicted"/>
<dbReference type="InterPro" id="IPR027417">
    <property type="entry name" value="P-loop_NTPase"/>
</dbReference>
<keyword evidence="1" id="KW-1133">Transmembrane helix</keyword>